<proteinExistence type="predicted"/>
<feature type="compositionally biased region" description="Basic and acidic residues" evidence="1">
    <location>
        <begin position="1"/>
        <end position="19"/>
    </location>
</feature>
<dbReference type="STRING" id="479432.Sros_4640"/>
<evidence type="ECO:0000313" key="3">
    <source>
        <dbReference type="Proteomes" id="UP000002029"/>
    </source>
</evidence>
<gene>
    <name evidence="2" type="ordered locus">Sros_4640</name>
</gene>
<feature type="region of interest" description="Disordered" evidence="1">
    <location>
        <begin position="1"/>
        <end position="37"/>
    </location>
</feature>
<dbReference type="EMBL" id="CP001814">
    <property type="protein sequence ID" value="ACZ87497.1"/>
    <property type="molecule type" value="Genomic_DNA"/>
</dbReference>
<dbReference type="RefSeq" id="WP_012891238.1">
    <property type="nucleotide sequence ID" value="NC_013595.1"/>
</dbReference>
<keyword evidence="3" id="KW-1185">Reference proteome</keyword>
<sequence>MAARSDHPNPQCEHGEFGKRCRIGPGEGRLGPDDERIAPFADLRPDIRRWTEPMRDRLRHAMAMLDYAERHPWPG</sequence>
<accession>D2B3I1</accession>
<protein>
    <submittedName>
        <fullName evidence="2">Uncharacterized protein</fullName>
    </submittedName>
</protein>
<dbReference type="AlphaFoldDB" id="D2B3I1"/>
<dbReference type="KEGG" id="sro:Sros_4640"/>
<evidence type="ECO:0000313" key="2">
    <source>
        <dbReference type="EMBL" id="ACZ87497.1"/>
    </source>
</evidence>
<dbReference type="Proteomes" id="UP000002029">
    <property type="component" value="Chromosome"/>
</dbReference>
<dbReference type="HOGENOM" id="CLU_2669608_0_0_11"/>
<organism evidence="2 3">
    <name type="scientific">Streptosporangium roseum (strain ATCC 12428 / DSM 43021 / JCM 3005 / KCTC 9067 / NCIMB 10171 / NRRL 2505 / NI 9100)</name>
    <dbReference type="NCBI Taxonomy" id="479432"/>
    <lineage>
        <taxon>Bacteria</taxon>
        <taxon>Bacillati</taxon>
        <taxon>Actinomycetota</taxon>
        <taxon>Actinomycetes</taxon>
        <taxon>Streptosporangiales</taxon>
        <taxon>Streptosporangiaceae</taxon>
        <taxon>Streptosporangium</taxon>
    </lineage>
</organism>
<name>D2B3I1_STRRD</name>
<reference evidence="2 3" key="1">
    <citation type="journal article" date="2010" name="Stand. Genomic Sci.">
        <title>Complete genome sequence of Streptosporangium roseum type strain (NI 9100).</title>
        <authorList>
            <person name="Nolan M."/>
            <person name="Sikorski J."/>
            <person name="Jando M."/>
            <person name="Lucas S."/>
            <person name="Lapidus A."/>
            <person name="Glavina Del Rio T."/>
            <person name="Chen F."/>
            <person name="Tice H."/>
            <person name="Pitluck S."/>
            <person name="Cheng J.F."/>
            <person name="Chertkov O."/>
            <person name="Sims D."/>
            <person name="Meincke L."/>
            <person name="Brettin T."/>
            <person name="Han C."/>
            <person name="Detter J.C."/>
            <person name="Bruce D."/>
            <person name="Goodwin L."/>
            <person name="Land M."/>
            <person name="Hauser L."/>
            <person name="Chang Y.J."/>
            <person name="Jeffries C.D."/>
            <person name="Ivanova N."/>
            <person name="Mavromatis K."/>
            <person name="Mikhailova N."/>
            <person name="Chen A."/>
            <person name="Palaniappan K."/>
            <person name="Chain P."/>
            <person name="Rohde M."/>
            <person name="Goker M."/>
            <person name="Bristow J."/>
            <person name="Eisen J.A."/>
            <person name="Markowitz V."/>
            <person name="Hugenholtz P."/>
            <person name="Kyrpides N.C."/>
            <person name="Klenk H.P."/>
        </authorList>
    </citation>
    <scope>NUCLEOTIDE SEQUENCE [LARGE SCALE GENOMIC DNA]</scope>
    <source>
        <strain evidence="3">ATCC 12428 / DSM 43021 / JCM 3005 / NI 9100</strain>
    </source>
</reference>
<evidence type="ECO:0000256" key="1">
    <source>
        <dbReference type="SAM" id="MobiDB-lite"/>
    </source>
</evidence>